<dbReference type="RefSeq" id="WP_073019647.1">
    <property type="nucleotide sequence ID" value="NZ_FQWF01000008.1"/>
</dbReference>
<dbReference type="AlphaFoldDB" id="A0A1M5LFX1"/>
<organism evidence="1 2">
    <name type="scientific">Flavobacterium micromati</name>
    <dbReference type="NCBI Taxonomy" id="229205"/>
    <lineage>
        <taxon>Bacteria</taxon>
        <taxon>Pseudomonadati</taxon>
        <taxon>Bacteroidota</taxon>
        <taxon>Flavobacteriia</taxon>
        <taxon>Flavobacteriales</taxon>
        <taxon>Flavobacteriaceae</taxon>
        <taxon>Flavobacterium</taxon>
    </lineage>
</organism>
<keyword evidence="2" id="KW-1185">Reference proteome</keyword>
<evidence type="ECO:0000313" key="2">
    <source>
        <dbReference type="Proteomes" id="UP000184020"/>
    </source>
</evidence>
<dbReference type="Proteomes" id="UP000184020">
    <property type="component" value="Unassembled WGS sequence"/>
</dbReference>
<protein>
    <submittedName>
        <fullName evidence="1">Uncharacterized protein</fullName>
    </submittedName>
</protein>
<dbReference type="EMBL" id="FQWF01000008">
    <property type="protein sequence ID" value="SHG63908.1"/>
    <property type="molecule type" value="Genomic_DNA"/>
</dbReference>
<proteinExistence type="predicted"/>
<sequence length="59" mass="6489">MTELSLTFTEQQAFVISTIIGATSVAQLKEKIYTINVSLSDEIIAEIIKVHAIIPDRSP</sequence>
<reference evidence="2" key="1">
    <citation type="submission" date="2016-11" db="EMBL/GenBank/DDBJ databases">
        <authorList>
            <person name="Varghese N."/>
            <person name="Submissions S."/>
        </authorList>
    </citation>
    <scope>NUCLEOTIDE SEQUENCE [LARGE SCALE GENOMIC DNA]</scope>
    <source>
        <strain evidence="2">DSM 17659</strain>
    </source>
</reference>
<gene>
    <name evidence="1" type="ORF">SAMN05444372_10855</name>
</gene>
<dbReference type="SUPFAM" id="SSF51430">
    <property type="entry name" value="NAD(P)-linked oxidoreductase"/>
    <property type="match status" value="1"/>
</dbReference>
<name>A0A1M5LFX1_9FLAO</name>
<evidence type="ECO:0000313" key="1">
    <source>
        <dbReference type="EMBL" id="SHG63908.1"/>
    </source>
</evidence>
<dbReference type="InterPro" id="IPR036812">
    <property type="entry name" value="NAD(P)_OxRdtase_dom_sf"/>
</dbReference>
<dbReference type="STRING" id="229205.SAMN05444372_10855"/>
<accession>A0A1M5LFX1</accession>
<dbReference type="Gene3D" id="3.20.20.100">
    <property type="entry name" value="NADP-dependent oxidoreductase domain"/>
    <property type="match status" value="1"/>
</dbReference>